<reference evidence="9 10" key="1">
    <citation type="submission" date="2023-12" db="EMBL/GenBank/DDBJ databases">
        <title>Streptomyces sp. V4-01.</title>
        <authorList>
            <person name="Somphong A."/>
            <person name="Phongsopitanun W."/>
        </authorList>
    </citation>
    <scope>NUCLEOTIDE SEQUENCE [LARGE SCALE GENOMIC DNA]</scope>
    <source>
        <strain evidence="9 10">V4-01</strain>
    </source>
</reference>
<feature type="domain" description="ABC transmembrane type-1" evidence="8">
    <location>
        <begin position="19"/>
        <end position="203"/>
    </location>
</feature>
<dbReference type="InterPro" id="IPR051204">
    <property type="entry name" value="ABC_transp_perm/SBD"/>
</dbReference>
<gene>
    <name evidence="9" type="ORF">V2S66_15220</name>
</gene>
<dbReference type="SUPFAM" id="SSF161098">
    <property type="entry name" value="MetI-like"/>
    <property type="match status" value="1"/>
</dbReference>
<sequence length="247" mass="25985">MSAYFDIPSDLQHSYTGLIGVHLKEALLPVLFGLVVALPLGQLCARFKWLYPPVLWVTTVLYAIPSLAFFVVLIDYTGATETTVMIPLTVYSLVLLVPAIVDGTRAVPQETLAAATAMGFGPLRRFLQVELPIAVPAIIAGLRLAVVSSISLVSVGTLIGNQGALGNLLADGLFYHRTPLIVTSVVTTALLAIVMDGLLVLVQVLLTPWAPRGRKGARRVRSAAQEPDPGAGAAASAGPAALEDAVR</sequence>
<protein>
    <submittedName>
        <fullName evidence="9">ABC transporter permease subunit</fullName>
    </submittedName>
</protein>
<evidence type="ECO:0000256" key="7">
    <source>
        <dbReference type="SAM" id="MobiDB-lite"/>
    </source>
</evidence>
<organism evidence="9 10">
    <name type="scientific">Actinacidiphila polyblastidii</name>
    <dbReference type="NCBI Taxonomy" id="3110430"/>
    <lineage>
        <taxon>Bacteria</taxon>
        <taxon>Bacillati</taxon>
        <taxon>Actinomycetota</taxon>
        <taxon>Actinomycetes</taxon>
        <taxon>Kitasatosporales</taxon>
        <taxon>Streptomycetaceae</taxon>
        <taxon>Actinacidiphila</taxon>
    </lineage>
</organism>
<feature type="transmembrane region" description="Helical" evidence="6">
    <location>
        <begin position="180"/>
        <end position="206"/>
    </location>
</feature>
<feature type="compositionally biased region" description="Low complexity" evidence="7">
    <location>
        <begin position="227"/>
        <end position="241"/>
    </location>
</feature>
<evidence type="ECO:0000256" key="3">
    <source>
        <dbReference type="ARBA" id="ARBA00022692"/>
    </source>
</evidence>
<name>A0ABU7PBX3_9ACTN</name>
<keyword evidence="10" id="KW-1185">Reference proteome</keyword>
<keyword evidence="5 6" id="KW-0472">Membrane</keyword>
<feature type="transmembrane region" description="Helical" evidence="6">
    <location>
        <begin position="133"/>
        <end position="160"/>
    </location>
</feature>
<keyword evidence="3 6" id="KW-0812">Transmembrane</keyword>
<dbReference type="CDD" id="cd06261">
    <property type="entry name" value="TM_PBP2"/>
    <property type="match status" value="1"/>
</dbReference>
<comment type="caution">
    <text evidence="9">The sequence shown here is derived from an EMBL/GenBank/DDBJ whole genome shotgun (WGS) entry which is preliminary data.</text>
</comment>
<evidence type="ECO:0000256" key="1">
    <source>
        <dbReference type="ARBA" id="ARBA00004141"/>
    </source>
</evidence>
<dbReference type="InterPro" id="IPR035906">
    <property type="entry name" value="MetI-like_sf"/>
</dbReference>
<feature type="region of interest" description="Disordered" evidence="7">
    <location>
        <begin position="216"/>
        <end position="247"/>
    </location>
</feature>
<keyword evidence="4 6" id="KW-1133">Transmembrane helix</keyword>
<dbReference type="PANTHER" id="PTHR30177:SF4">
    <property type="entry name" value="OSMOPROTECTANT IMPORT PERMEASE PROTEIN OSMW"/>
    <property type="match status" value="1"/>
</dbReference>
<dbReference type="Proteomes" id="UP001344658">
    <property type="component" value="Unassembled WGS sequence"/>
</dbReference>
<comment type="subcellular location">
    <subcellularLocation>
        <location evidence="6">Cell membrane</location>
        <topology evidence="6">Multi-pass membrane protein</topology>
    </subcellularLocation>
    <subcellularLocation>
        <location evidence="1">Membrane</location>
        <topology evidence="1">Multi-pass membrane protein</topology>
    </subcellularLocation>
</comment>
<dbReference type="Gene3D" id="1.10.3720.10">
    <property type="entry name" value="MetI-like"/>
    <property type="match status" value="1"/>
</dbReference>
<dbReference type="EMBL" id="JAZEWV010000010">
    <property type="protein sequence ID" value="MEE4543315.1"/>
    <property type="molecule type" value="Genomic_DNA"/>
</dbReference>
<evidence type="ECO:0000256" key="6">
    <source>
        <dbReference type="RuleBase" id="RU363032"/>
    </source>
</evidence>
<accession>A0ABU7PBX3</accession>
<evidence type="ECO:0000313" key="10">
    <source>
        <dbReference type="Proteomes" id="UP001344658"/>
    </source>
</evidence>
<dbReference type="PANTHER" id="PTHR30177">
    <property type="entry name" value="GLYCINE BETAINE/L-PROLINE TRANSPORT SYSTEM PERMEASE PROTEIN PROW"/>
    <property type="match status" value="1"/>
</dbReference>
<feature type="transmembrane region" description="Helical" evidence="6">
    <location>
        <begin position="54"/>
        <end position="76"/>
    </location>
</feature>
<proteinExistence type="inferred from homology"/>
<evidence type="ECO:0000259" key="8">
    <source>
        <dbReference type="PROSITE" id="PS50928"/>
    </source>
</evidence>
<feature type="transmembrane region" description="Helical" evidence="6">
    <location>
        <begin position="82"/>
        <end position="101"/>
    </location>
</feature>
<dbReference type="PROSITE" id="PS50928">
    <property type="entry name" value="ABC_TM1"/>
    <property type="match status" value="1"/>
</dbReference>
<evidence type="ECO:0000256" key="2">
    <source>
        <dbReference type="ARBA" id="ARBA00022448"/>
    </source>
</evidence>
<dbReference type="Pfam" id="PF00528">
    <property type="entry name" value="BPD_transp_1"/>
    <property type="match status" value="1"/>
</dbReference>
<evidence type="ECO:0000256" key="4">
    <source>
        <dbReference type="ARBA" id="ARBA00022989"/>
    </source>
</evidence>
<dbReference type="RefSeq" id="WP_330795598.1">
    <property type="nucleotide sequence ID" value="NZ_JAZEWV010000010.1"/>
</dbReference>
<evidence type="ECO:0000256" key="5">
    <source>
        <dbReference type="ARBA" id="ARBA00023136"/>
    </source>
</evidence>
<dbReference type="InterPro" id="IPR000515">
    <property type="entry name" value="MetI-like"/>
</dbReference>
<feature type="transmembrane region" description="Helical" evidence="6">
    <location>
        <begin position="26"/>
        <end position="47"/>
    </location>
</feature>
<comment type="similarity">
    <text evidence="6">Belongs to the binding-protein-dependent transport system permease family.</text>
</comment>
<keyword evidence="2 6" id="KW-0813">Transport</keyword>
<evidence type="ECO:0000313" key="9">
    <source>
        <dbReference type="EMBL" id="MEE4543315.1"/>
    </source>
</evidence>